<dbReference type="PANTHER" id="PTHR46580">
    <property type="entry name" value="SENSOR KINASE-RELATED"/>
    <property type="match status" value="1"/>
</dbReference>
<dbReference type="InterPro" id="IPR032812">
    <property type="entry name" value="SbsA_Ig"/>
</dbReference>
<evidence type="ECO:0000313" key="5">
    <source>
        <dbReference type="EMBL" id="OUJ73632.1"/>
    </source>
</evidence>
<proteinExistence type="predicted"/>
<evidence type="ECO:0000256" key="1">
    <source>
        <dbReference type="ARBA" id="ARBA00022729"/>
    </source>
</evidence>
<accession>A0A243WDF3</accession>
<reference evidence="5 6" key="1">
    <citation type="submission" date="2017-01" db="EMBL/GenBank/DDBJ databases">
        <title>A new Hymenobacter.</title>
        <authorList>
            <person name="Liang Y."/>
            <person name="Feng F."/>
        </authorList>
    </citation>
    <scope>NUCLEOTIDE SEQUENCE [LARGE SCALE GENOMIC DNA]</scope>
    <source>
        <strain evidence="5">MIMBbqt21</strain>
    </source>
</reference>
<evidence type="ECO:0008006" key="7">
    <source>
        <dbReference type="Google" id="ProtNLM"/>
    </source>
</evidence>
<feature type="chain" id="PRO_5011969846" description="SbsA Ig-like domain-containing protein" evidence="2">
    <location>
        <begin position="29"/>
        <end position="477"/>
    </location>
</feature>
<dbReference type="SUPFAM" id="SSF69318">
    <property type="entry name" value="Integrin alpha N-terminal domain"/>
    <property type="match status" value="1"/>
</dbReference>
<dbReference type="OrthoDB" id="886775at2"/>
<protein>
    <recommendedName>
        <fullName evidence="7">SbsA Ig-like domain-containing protein</fullName>
    </recommendedName>
</protein>
<dbReference type="Proteomes" id="UP000194873">
    <property type="component" value="Unassembled WGS sequence"/>
</dbReference>
<dbReference type="InterPro" id="IPR026444">
    <property type="entry name" value="Secre_tail"/>
</dbReference>
<dbReference type="InterPro" id="IPR013517">
    <property type="entry name" value="FG-GAP"/>
</dbReference>
<evidence type="ECO:0000313" key="6">
    <source>
        <dbReference type="Proteomes" id="UP000194873"/>
    </source>
</evidence>
<evidence type="ECO:0000259" key="4">
    <source>
        <dbReference type="Pfam" id="PF18962"/>
    </source>
</evidence>
<sequence>MWAVPSIPRALCAGGLLVFLGQAGSVSAQVFSVTGTTPPSNRVSVPRTTNVVATFNEPLNTTPATLQSLRVYSFLAGGKKAGTATVSGNTLTFAPGTPFQPGETVQAVVSSAAQSSSTGNTLGQAESFAFQFTTATTPSAGTFGGGSDPTVQSIPSDVALGDLDLVTLNYNGNVVSVRLNDGTGTYGEGSDETITTPQGSGLIRLGDVDNDGDLDFVTANSNTTTASVRLNDGTGTFSGSTEVQVAFNPESVALGDLDRDGDLDVVVANPALNAANVRLNSGSGSFSGSQQVVVGSSPHQVVLHDVDGDGDLDLATANTGNASASIRFNDGSGTFGGSQEVSVGASPVSLSLSDLDGNGTLDLAAANYGANTTSVRLSSTAATAQAAKVLAATSSRLNQQLSVYPNPAHARVQLQLSPELANQALQVSLLNSLGQVVSEQKLAPQAAELVLPQLPTGVYSLQVRTNQGLISKRLMIE</sequence>
<dbReference type="Pfam" id="PF18962">
    <property type="entry name" value="Por_Secre_tail"/>
    <property type="match status" value="1"/>
</dbReference>
<dbReference type="Gene3D" id="2.60.40.1220">
    <property type="match status" value="1"/>
</dbReference>
<feature type="domain" description="SbsA Ig-like" evidence="3">
    <location>
        <begin position="31"/>
        <end position="134"/>
    </location>
</feature>
<dbReference type="Gene3D" id="2.30.30.100">
    <property type="match status" value="2"/>
</dbReference>
<dbReference type="Pfam" id="PF13517">
    <property type="entry name" value="FG-GAP_3"/>
    <property type="match status" value="2"/>
</dbReference>
<evidence type="ECO:0000256" key="2">
    <source>
        <dbReference type="SAM" id="SignalP"/>
    </source>
</evidence>
<dbReference type="Pfam" id="PF13205">
    <property type="entry name" value="Big_5"/>
    <property type="match status" value="1"/>
</dbReference>
<dbReference type="AlphaFoldDB" id="A0A243WDF3"/>
<feature type="domain" description="Secretion system C-terminal sorting" evidence="4">
    <location>
        <begin position="403"/>
        <end position="476"/>
    </location>
</feature>
<keyword evidence="6" id="KW-1185">Reference proteome</keyword>
<dbReference type="EMBL" id="MTSE01000005">
    <property type="protein sequence ID" value="OUJ73632.1"/>
    <property type="molecule type" value="Genomic_DNA"/>
</dbReference>
<organism evidence="5 6">
    <name type="scientific">Hymenobacter crusticola</name>
    <dbReference type="NCBI Taxonomy" id="1770526"/>
    <lineage>
        <taxon>Bacteria</taxon>
        <taxon>Pseudomonadati</taxon>
        <taxon>Bacteroidota</taxon>
        <taxon>Cytophagia</taxon>
        <taxon>Cytophagales</taxon>
        <taxon>Hymenobacteraceae</taxon>
        <taxon>Hymenobacter</taxon>
    </lineage>
</organism>
<dbReference type="InterPro" id="IPR028994">
    <property type="entry name" value="Integrin_alpha_N"/>
</dbReference>
<comment type="caution">
    <text evidence="5">The sequence shown here is derived from an EMBL/GenBank/DDBJ whole genome shotgun (WGS) entry which is preliminary data.</text>
</comment>
<evidence type="ECO:0000259" key="3">
    <source>
        <dbReference type="Pfam" id="PF13205"/>
    </source>
</evidence>
<name>A0A243WDF3_9BACT</name>
<gene>
    <name evidence="5" type="ORF">BXP70_11600</name>
</gene>
<feature type="signal peptide" evidence="2">
    <location>
        <begin position="1"/>
        <end position="28"/>
    </location>
</feature>
<keyword evidence="1 2" id="KW-0732">Signal</keyword>
<dbReference type="InterPro" id="IPR014755">
    <property type="entry name" value="Cu-Rt/internalin_Ig-like"/>
</dbReference>
<dbReference type="NCBIfam" id="TIGR04183">
    <property type="entry name" value="Por_Secre_tail"/>
    <property type="match status" value="1"/>
</dbReference>